<feature type="domain" description="MSP" evidence="8">
    <location>
        <begin position="2"/>
        <end position="167"/>
    </location>
</feature>
<evidence type="ECO:0000256" key="6">
    <source>
        <dbReference type="SAM" id="MobiDB-lite"/>
    </source>
</evidence>
<dbReference type="Pfam" id="PF00635">
    <property type="entry name" value="Motile_Sperm"/>
    <property type="match status" value="1"/>
</dbReference>
<dbReference type="GO" id="GO:0005789">
    <property type="term" value="C:endoplasmic reticulum membrane"/>
    <property type="evidence" value="ECO:0007669"/>
    <property type="project" value="InterPro"/>
</dbReference>
<comment type="similarity">
    <text evidence="2">Belongs to the VAMP-associated protein (VAP) (TC 9.B.17) family.</text>
</comment>
<evidence type="ECO:0000256" key="2">
    <source>
        <dbReference type="ARBA" id="ARBA00008932"/>
    </source>
</evidence>
<organism evidence="9 10">
    <name type="scientific">Rhodotorula toruloides</name>
    <name type="common">Yeast</name>
    <name type="synonym">Rhodosporidium toruloides</name>
    <dbReference type="NCBI Taxonomy" id="5286"/>
    <lineage>
        <taxon>Eukaryota</taxon>
        <taxon>Fungi</taxon>
        <taxon>Dikarya</taxon>
        <taxon>Basidiomycota</taxon>
        <taxon>Pucciniomycotina</taxon>
        <taxon>Microbotryomycetes</taxon>
        <taxon>Sporidiobolales</taxon>
        <taxon>Sporidiobolaceae</taxon>
        <taxon>Rhodotorula</taxon>
    </lineage>
</organism>
<evidence type="ECO:0000256" key="1">
    <source>
        <dbReference type="ARBA" id="ARBA00004211"/>
    </source>
</evidence>
<proteinExistence type="inferred from homology"/>
<accession>A0A511KMB9</accession>
<keyword evidence="5 7" id="KW-0472">Membrane</keyword>
<dbReference type="AlphaFoldDB" id="A0A511KMB9"/>
<dbReference type="Gene3D" id="2.60.40.10">
    <property type="entry name" value="Immunoglobulins"/>
    <property type="match status" value="1"/>
</dbReference>
<evidence type="ECO:0000256" key="3">
    <source>
        <dbReference type="ARBA" id="ARBA00022692"/>
    </source>
</evidence>
<dbReference type="Proteomes" id="UP000321518">
    <property type="component" value="Unassembled WGS sequence"/>
</dbReference>
<feature type="compositionally biased region" description="Polar residues" evidence="6">
    <location>
        <begin position="197"/>
        <end position="214"/>
    </location>
</feature>
<comment type="caution">
    <text evidence="9">The sequence shown here is derived from an EMBL/GenBank/DDBJ whole genome shotgun (WGS) entry which is preliminary data.</text>
</comment>
<dbReference type="OrthoDB" id="264603at2759"/>
<dbReference type="PROSITE" id="PS50202">
    <property type="entry name" value="MSP"/>
    <property type="match status" value="1"/>
</dbReference>
<keyword evidence="3 7" id="KW-0812">Transmembrane</keyword>
<dbReference type="PANTHER" id="PTHR10809:SF6">
    <property type="entry name" value="AT11025P-RELATED"/>
    <property type="match status" value="1"/>
</dbReference>
<dbReference type="GO" id="GO:0061817">
    <property type="term" value="P:endoplasmic reticulum-plasma membrane tethering"/>
    <property type="evidence" value="ECO:0007669"/>
    <property type="project" value="TreeGrafter"/>
</dbReference>
<sequence>MSVTLNPSSQLGFQRQSRLSLLLAVTSSPRPTSTSSSPSGSSAGRRPLTQLVKRTLTVSNHNQSAVAYKVKTTAPKQYCVRPNSGRIEPGETVEVQGELPILLQPMKEDPPAGAKCRDKFLIQSVIITPERESAAFPDLWQAVEKEEKARTDGQAQIFEQKIRCTYLPAADSDASQPIPEETASSVDTSRAGADASFVSTAARSPSFPQTTGEPTPSAVEPGTSSTPPPAAASAGDGTPAYLNPVAGKAREAVAAAGGAVAGAASAAGLTGIASKIEQSTPASASSARSPPSATSTPSSTASTDEVSRLRSELASAKAEIERLKKQLDAAETASATLRSRGGGAIDKNTAGAGTGQAVVEMKGQEGVPVQVVAGIAFGVFVVTWLFF</sequence>
<feature type="region of interest" description="Disordered" evidence="6">
    <location>
        <begin position="26"/>
        <end position="47"/>
    </location>
</feature>
<evidence type="ECO:0000256" key="7">
    <source>
        <dbReference type="SAM" id="Phobius"/>
    </source>
</evidence>
<comment type="subcellular location">
    <subcellularLocation>
        <location evidence="1">Membrane</location>
        <topology evidence="1">Single-pass type IV membrane protein</topology>
    </subcellularLocation>
</comment>
<feature type="compositionally biased region" description="Low complexity" evidence="6">
    <location>
        <begin position="280"/>
        <end position="303"/>
    </location>
</feature>
<evidence type="ECO:0000256" key="4">
    <source>
        <dbReference type="ARBA" id="ARBA00022989"/>
    </source>
</evidence>
<dbReference type="InterPro" id="IPR000535">
    <property type="entry name" value="MSP_dom"/>
</dbReference>
<dbReference type="PANTHER" id="PTHR10809">
    <property type="entry name" value="VESICLE-ASSOCIATED MEMBRANE PROTEIN-ASSOCIATED PROTEIN"/>
    <property type="match status" value="1"/>
</dbReference>
<feature type="compositionally biased region" description="Low complexity" evidence="6">
    <location>
        <begin position="221"/>
        <end position="238"/>
    </location>
</feature>
<feature type="region of interest" description="Disordered" evidence="6">
    <location>
        <begin position="170"/>
        <end position="238"/>
    </location>
</feature>
<dbReference type="InterPro" id="IPR016763">
    <property type="entry name" value="VAP"/>
</dbReference>
<dbReference type="EMBL" id="BJWK01000013">
    <property type="protein sequence ID" value="GEM11026.1"/>
    <property type="molecule type" value="Genomic_DNA"/>
</dbReference>
<evidence type="ECO:0000313" key="9">
    <source>
        <dbReference type="EMBL" id="GEM11026.1"/>
    </source>
</evidence>
<dbReference type="GO" id="GO:0005886">
    <property type="term" value="C:plasma membrane"/>
    <property type="evidence" value="ECO:0007669"/>
    <property type="project" value="TreeGrafter"/>
</dbReference>
<protein>
    <submittedName>
        <fullName evidence="9">Vesicle-associated membrane protein-associated protein B</fullName>
    </submittedName>
</protein>
<dbReference type="GO" id="GO:0090158">
    <property type="term" value="P:endoplasmic reticulum membrane organization"/>
    <property type="evidence" value="ECO:0007669"/>
    <property type="project" value="TreeGrafter"/>
</dbReference>
<dbReference type="SUPFAM" id="SSF49354">
    <property type="entry name" value="PapD-like"/>
    <property type="match status" value="1"/>
</dbReference>
<name>A0A511KMB9_RHOTO</name>
<evidence type="ECO:0000313" key="10">
    <source>
        <dbReference type="Proteomes" id="UP000321518"/>
    </source>
</evidence>
<evidence type="ECO:0000256" key="5">
    <source>
        <dbReference type="ARBA" id="ARBA00023136"/>
    </source>
</evidence>
<reference evidence="9 10" key="1">
    <citation type="submission" date="2019-07" db="EMBL/GenBank/DDBJ databases">
        <title>Rhodotorula toruloides NBRC10032 genome sequencing.</title>
        <authorList>
            <person name="Shida Y."/>
            <person name="Takaku H."/>
            <person name="Ogasawara W."/>
            <person name="Mori K."/>
        </authorList>
    </citation>
    <scope>NUCLEOTIDE SEQUENCE [LARGE SCALE GENOMIC DNA]</scope>
    <source>
        <strain evidence="9 10">NBRC10032</strain>
    </source>
</reference>
<feature type="transmembrane region" description="Helical" evidence="7">
    <location>
        <begin position="367"/>
        <end position="386"/>
    </location>
</feature>
<dbReference type="InterPro" id="IPR008962">
    <property type="entry name" value="PapD-like_sf"/>
</dbReference>
<gene>
    <name evidence="9" type="ORF">Rt10032_c13g5043</name>
</gene>
<evidence type="ECO:0000259" key="8">
    <source>
        <dbReference type="PROSITE" id="PS50202"/>
    </source>
</evidence>
<keyword evidence="4 7" id="KW-1133">Transmembrane helix</keyword>
<dbReference type="GO" id="GO:0033149">
    <property type="term" value="F:FFAT motif binding"/>
    <property type="evidence" value="ECO:0007669"/>
    <property type="project" value="TreeGrafter"/>
</dbReference>
<feature type="region of interest" description="Disordered" evidence="6">
    <location>
        <begin position="280"/>
        <end position="310"/>
    </location>
</feature>
<dbReference type="InterPro" id="IPR013783">
    <property type="entry name" value="Ig-like_fold"/>
</dbReference>